<feature type="compositionally biased region" description="Polar residues" evidence="1">
    <location>
        <begin position="21"/>
        <end position="43"/>
    </location>
</feature>
<comment type="caution">
    <text evidence="2">The sequence shown here is derived from an EMBL/GenBank/DDBJ whole genome shotgun (WGS) entry which is preliminary data.</text>
</comment>
<evidence type="ECO:0000313" key="3">
    <source>
        <dbReference type="Proteomes" id="UP000494165"/>
    </source>
</evidence>
<evidence type="ECO:0000313" key="2">
    <source>
        <dbReference type="EMBL" id="CAB3375441.1"/>
    </source>
</evidence>
<keyword evidence="3" id="KW-1185">Reference proteome</keyword>
<dbReference type="AlphaFoldDB" id="A0A8S1CXE0"/>
<reference evidence="2 3" key="1">
    <citation type="submission" date="2020-04" db="EMBL/GenBank/DDBJ databases">
        <authorList>
            <person name="Alioto T."/>
            <person name="Alioto T."/>
            <person name="Gomez Garrido J."/>
        </authorList>
    </citation>
    <scope>NUCLEOTIDE SEQUENCE [LARGE SCALE GENOMIC DNA]</scope>
</reference>
<protein>
    <submittedName>
        <fullName evidence="2">Uncharacterized protein</fullName>
    </submittedName>
</protein>
<feature type="region of interest" description="Disordered" evidence="1">
    <location>
        <begin position="21"/>
        <end position="67"/>
    </location>
</feature>
<accession>A0A8S1CXE0</accession>
<sequence>MNIFSWIESCRCRLLVTFSPHSPSHTHTLKSNTIARRSANNAHQEARRKTQPSNLAADRRRHPAKET</sequence>
<proteinExistence type="predicted"/>
<evidence type="ECO:0000256" key="1">
    <source>
        <dbReference type="SAM" id="MobiDB-lite"/>
    </source>
</evidence>
<gene>
    <name evidence="2" type="ORF">CLODIP_2_CD08625</name>
</gene>
<dbReference type="Proteomes" id="UP000494165">
    <property type="component" value="Unassembled WGS sequence"/>
</dbReference>
<name>A0A8S1CXE0_9INSE</name>
<organism evidence="2 3">
    <name type="scientific">Cloeon dipterum</name>
    <dbReference type="NCBI Taxonomy" id="197152"/>
    <lineage>
        <taxon>Eukaryota</taxon>
        <taxon>Metazoa</taxon>
        <taxon>Ecdysozoa</taxon>
        <taxon>Arthropoda</taxon>
        <taxon>Hexapoda</taxon>
        <taxon>Insecta</taxon>
        <taxon>Pterygota</taxon>
        <taxon>Palaeoptera</taxon>
        <taxon>Ephemeroptera</taxon>
        <taxon>Pisciforma</taxon>
        <taxon>Baetidae</taxon>
        <taxon>Cloeon</taxon>
    </lineage>
</organism>
<dbReference type="EMBL" id="CADEPI010000111">
    <property type="protein sequence ID" value="CAB3375441.1"/>
    <property type="molecule type" value="Genomic_DNA"/>
</dbReference>